<dbReference type="EMBL" id="BAAFJT010000004">
    <property type="protein sequence ID" value="GAB0187910.1"/>
    <property type="molecule type" value="Genomic_DNA"/>
</dbReference>
<evidence type="ECO:0000256" key="6">
    <source>
        <dbReference type="ARBA" id="ARBA00023136"/>
    </source>
</evidence>
<evidence type="ECO:0000256" key="5">
    <source>
        <dbReference type="ARBA" id="ARBA00022729"/>
    </source>
</evidence>
<keyword evidence="4" id="KW-0336">GPI-anchor</keyword>
<dbReference type="SMART" id="SM00907">
    <property type="entry name" value="GDNF"/>
    <property type="match status" value="3"/>
</dbReference>
<evidence type="ECO:0000256" key="1">
    <source>
        <dbReference type="ARBA" id="ARBA00004609"/>
    </source>
</evidence>
<keyword evidence="9" id="KW-0449">Lipoprotein</keyword>
<evidence type="ECO:0000256" key="7">
    <source>
        <dbReference type="ARBA" id="ARBA00023170"/>
    </source>
</evidence>
<evidence type="ECO:0000256" key="8">
    <source>
        <dbReference type="ARBA" id="ARBA00023180"/>
    </source>
</evidence>
<protein>
    <submittedName>
        <fullName evidence="12">GDNF family receptor alpha-4</fullName>
    </submittedName>
</protein>
<dbReference type="FunFam" id="1.10.220.110:FF:000001">
    <property type="entry name" value="GDNF family receptor alpha"/>
    <property type="match status" value="1"/>
</dbReference>
<dbReference type="PANTHER" id="PTHR10269:SF2">
    <property type="entry name" value="GDNF FAMILY RECEPTOR ALPHA-4"/>
    <property type="match status" value="1"/>
</dbReference>
<dbReference type="Pfam" id="PF02351">
    <property type="entry name" value="GDNF"/>
    <property type="match status" value="3"/>
</dbReference>
<evidence type="ECO:0000256" key="2">
    <source>
        <dbReference type="ARBA" id="ARBA00005961"/>
    </source>
</evidence>
<evidence type="ECO:0000256" key="3">
    <source>
        <dbReference type="ARBA" id="ARBA00022475"/>
    </source>
</evidence>
<dbReference type="GO" id="GO:0007169">
    <property type="term" value="P:cell surface receptor protein tyrosine kinase signaling pathway"/>
    <property type="evidence" value="ECO:0007669"/>
    <property type="project" value="UniProtKB-ARBA"/>
</dbReference>
<dbReference type="InterPro" id="IPR037193">
    <property type="entry name" value="GDNF_alpha"/>
</dbReference>
<evidence type="ECO:0000259" key="11">
    <source>
        <dbReference type="SMART" id="SM00907"/>
    </source>
</evidence>
<dbReference type="InterPro" id="IPR016017">
    <property type="entry name" value="GDNF/GAS1"/>
</dbReference>
<feature type="domain" description="GDNF/GAS1" evidence="11">
    <location>
        <begin position="313"/>
        <end position="407"/>
    </location>
</feature>
<feature type="region of interest" description="Disordered" evidence="10">
    <location>
        <begin position="1"/>
        <end position="30"/>
    </location>
</feature>
<gene>
    <name evidence="12" type="ORF">GRJ2_001256300</name>
</gene>
<keyword evidence="8" id="KW-0325">Glycoprotein</keyword>
<proteinExistence type="inferred from homology"/>
<name>A0ABC9WRE6_GRUJA</name>
<evidence type="ECO:0000256" key="9">
    <source>
        <dbReference type="ARBA" id="ARBA00023288"/>
    </source>
</evidence>
<dbReference type="Gene3D" id="1.10.220.110">
    <property type="entry name" value="GDNF binding domain"/>
    <property type="match status" value="1"/>
</dbReference>
<comment type="caution">
    <text evidence="12">The sequence shown here is derived from an EMBL/GenBank/DDBJ whole genome shotgun (WGS) entry which is preliminary data.</text>
</comment>
<keyword evidence="5" id="KW-0732">Signal</keyword>
<evidence type="ECO:0000313" key="13">
    <source>
        <dbReference type="Proteomes" id="UP001623348"/>
    </source>
</evidence>
<feature type="domain" description="GDNF/GAS1" evidence="11">
    <location>
        <begin position="223"/>
        <end position="303"/>
    </location>
</feature>
<evidence type="ECO:0000256" key="4">
    <source>
        <dbReference type="ARBA" id="ARBA00022622"/>
    </source>
</evidence>
<reference evidence="12 13" key="1">
    <citation type="submission" date="2024-06" db="EMBL/GenBank/DDBJ databases">
        <title>The draft genome of Grus japonensis, version 3.</title>
        <authorList>
            <person name="Nabeshima K."/>
            <person name="Suzuki S."/>
            <person name="Onuma M."/>
        </authorList>
    </citation>
    <scope>NUCLEOTIDE SEQUENCE [LARGE SCALE GENOMIC DNA]</scope>
    <source>
        <strain evidence="12 13">451A</strain>
    </source>
</reference>
<feature type="domain" description="GDNF/GAS1" evidence="11">
    <location>
        <begin position="104"/>
        <end position="183"/>
    </location>
</feature>
<keyword evidence="7 12" id="KW-0675">Receptor</keyword>
<organism evidence="12 13">
    <name type="scientific">Grus japonensis</name>
    <name type="common">Japanese crane</name>
    <name type="synonym">Red-crowned crane</name>
    <dbReference type="NCBI Taxonomy" id="30415"/>
    <lineage>
        <taxon>Eukaryota</taxon>
        <taxon>Metazoa</taxon>
        <taxon>Chordata</taxon>
        <taxon>Craniata</taxon>
        <taxon>Vertebrata</taxon>
        <taxon>Euteleostomi</taxon>
        <taxon>Archelosauria</taxon>
        <taxon>Archosauria</taxon>
        <taxon>Dinosauria</taxon>
        <taxon>Saurischia</taxon>
        <taxon>Theropoda</taxon>
        <taxon>Coelurosauria</taxon>
        <taxon>Aves</taxon>
        <taxon>Neognathae</taxon>
        <taxon>Neoaves</taxon>
        <taxon>Gruiformes</taxon>
        <taxon>Gruidae</taxon>
        <taxon>Grus</taxon>
    </lineage>
</organism>
<dbReference type="Proteomes" id="UP001623348">
    <property type="component" value="Unassembled WGS sequence"/>
</dbReference>
<dbReference type="GO" id="GO:0098552">
    <property type="term" value="C:side of membrane"/>
    <property type="evidence" value="ECO:0007669"/>
    <property type="project" value="UniProtKB-KW"/>
</dbReference>
<sequence>MARQAFLLQPMEDDGGADIHLQPMEDDGEQRFHLQPVEDPTPEQVEAPEGGCGPWEAHTGTGSWQDLWTHGERSPCQGRTTVCNNLFLTALEGMAEAVSSSRDCLQAGESCTNDPICSAKFRTLRQCIAGNGANKLGPDAKNQCRSTVTALLSSQLYGCKCKRGMKKEKHCLSVYWSIHHTLMEGMNVLESSPYEPFIRGFDYVRLASITAGSENEVTQVNRCLDAAKACNVDEMCQRLRTEYVSFCIRRLARADTCNRSKCHKALRKFFDRVPPEYTHELLFCPCDDTACAERRRQTIVPACSYESKEKPNCLAPLDSCRENYVCRSRYAEFQFNCQPSLQAASGCRRDSYAACLLAYTGIIGSPITPNYIDNSTSNIAPWCTCNASGNRQEECESFLHLFTDNICLQNAILAFGNGTYLNAAVAPSIPPTTQMYKQEQNANRAVATLRENIFEHLQPTKVAGEERLLRGSTRLSSGTSSPAAPSRWAASPLQMWLLLALAVLSLSVM</sequence>
<evidence type="ECO:0000313" key="12">
    <source>
        <dbReference type="EMBL" id="GAB0187910.1"/>
    </source>
</evidence>
<dbReference type="AlphaFoldDB" id="A0ABC9WRE6"/>
<dbReference type="PANTHER" id="PTHR10269">
    <property type="entry name" value="GDNF RECEPTOR ALPHA"/>
    <property type="match status" value="1"/>
</dbReference>
<keyword evidence="3" id="KW-1003">Cell membrane</keyword>
<comment type="subcellular location">
    <subcellularLocation>
        <location evidence="1">Cell membrane</location>
        <topology evidence="1">Lipid-anchor</topology>
        <topology evidence="1">GPI-anchor</topology>
    </subcellularLocation>
</comment>
<dbReference type="SUPFAM" id="SSF110035">
    <property type="entry name" value="GDNF receptor-like"/>
    <property type="match status" value="1"/>
</dbReference>
<dbReference type="GO" id="GO:0005886">
    <property type="term" value="C:plasma membrane"/>
    <property type="evidence" value="ECO:0007669"/>
    <property type="project" value="UniProtKB-SubCell"/>
</dbReference>
<comment type="similarity">
    <text evidence="2">Belongs to the GDNFR family.</text>
</comment>
<dbReference type="PRINTS" id="PR01316">
    <property type="entry name" value="GDNFRECEPTOR"/>
</dbReference>
<dbReference type="InterPro" id="IPR003438">
    <property type="entry name" value="GDNF_rcpt"/>
</dbReference>
<accession>A0ABC9WRE6</accession>
<evidence type="ECO:0000256" key="10">
    <source>
        <dbReference type="SAM" id="MobiDB-lite"/>
    </source>
</evidence>
<keyword evidence="6" id="KW-0472">Membrane</keyword>
<keyword evidence="13" id="KW-1185">Reference proteome</keyword>